<name>A0AAJ0FW73_9HYPO</name>
<proteinExistence type="predicted"/>
<dbReference type="Proteomes" id="UP001251528">
    <property type="component" value="Unassembled WGS sequence"/>
</dbReference>
<keyword evidence="1" id="KW-1133">Transmembrane helix</keyword>
<reference evidence="2" key="1">
    <citation type="submission" date="2023-06" db="EMBL/GenBank/DDBJ databases">
        <title>Conoideocrella luteorostrata (Hypocreales: Clavicipitaceae), a potential biocontrol fungus for elongate hemlock scale in United States Christmas tree production areas.</title>
        <authorList>
            <person name="Barrett H."/>
            <person name="Lovett B."/>
            <person name="Macias A.M."/>
            <person name="Stajich J.E."/>
            <person name="Kasson M.T."/>
        </authorList>
    </citation>
    <scope>NUCLEOTIDE SEQUENCE</scope>
    <source>
        <strain evidence="2">ARSEF 14590</strain>
    </source>
</reference>
<comment type="caution">
    <text evidence="2">The sequence shown here is derived from an EMBL/GenBank/DDBJ whole genome shotgun (WGS) entry which is preliminary data.</text>
</comment>
<protein>
    <submittedName>
        <fullName evidence="2">Uncharacterized protein</fullName>
    </submittedName>
</protein>
<gene>
    <name evidence="2" type="ORF">QQS21_008846</name>
</gene>
<sequence length="121" mass="13455">MSLPGMIFISVLLCMDLVFLLALAVYSALTPRWTARLDAFAMMRIGASIGQEQLPLRIAHKMNHVKMLDRLPGWMGDVMELDEYGDEKPNRIPKEIRLGGCRGIISAAADDDSDDKSGFGW</sequence>
<keyword evidence="3" id="KW-1185">Reference proteome</keyword>
<feature type="transmembrane region" description="Helical" evidence="1">
    <location>
        <begin position="6"/>
        <end position="29"/>
    </location>
</feature>
<organism evidence="2 3">
    <name type="scientific">Conoideocrella luteorostrata</name>
    <dbReference type="NCBI Taxonomy" id="1105319"/>
    <lineage>
        <taxon>Eukaryota</taxon>
        <taxon>Fungi</taxon>
        <taxon>Dikarya</taxon>
        <taxon>Ascomycota</taxon>
        <taxon>Pezizomycotina</taxon>
        <taxon>Sordariomycetes</taxon>
        <taxon>Hypocreomycetidae</taxon>
        <taxon>Hypocreales</taxon>
        <taxon>Clavicipitaceae</taxon>
        <taxon>Conoideocrella</taxon>
    </lineage>
</organism>
<evidence type="ECO:0000313" key="3">
    <source>
        <dbReference type="Proteomes" id="UP001251528"/>
    </source>
</evidence>
<evidence type="ECO:0000313" key="2">
    <source>
        <dbReference type="EMBL" id="KAK2593473.1"/>
    </source>
</evidence>
<dbReference type="AlphaFoldDB" id="A0AAJ0FW73"/>
<keyword evidence="1" id="KW-0812">Transmembrane</keyword>
<keyword evidence="1" id="KW-0472">Membrane</keyword>
<dbReference type="EMBL" id="JASWJB010000210">
    <property type="protein sequence ID" value="KAK2593473.1"/>
    <property type="molecule type" value="Genomic_DNA"/>
</dbReference>
<evidence type="ECO:0000256" key="1">
    <source>
        <dbReference type="SAM" id="Phobius"/>
    </source>
</evidence>
<accession>A0AAJ0FW73</accession>